<name>A0A484LW97_9ASTE</name>
<protein>
    <submittedName>
        <fullName evidence="1">Uncharacterized protein</fullName>
    </submittedName>
</protein>
<evidence type="ECO:0000313" key="2">
    <source>
        <dbReference type="Proteomes" id="UP000595140"/>
    </source>
</evidence>
<dbReference type="EMBL" id="OOIL02002181">
    <property type="protein sequence ID" value="VFQ80801.1"/>
    <property type="molecule type" value="Genomic_DNA"/>
</dbReference>
<proteinExistence type="predicted"/>
<sequence>MAATGEAVARVRRWWRMAATISDQCCLLQAPIPQFLHLLPLIGIVAKWRVALRLTLIHSRLWRVGLRVWQTGELDVGDLERSKEVWRSEERSDSIEEDCRLCDGGV</sequence>
<dbReference type="AlphaFoldDB" id="A0A484LW97"/>
<reference evidence="1 2" key="1">
    <citation type="submission" date="2018-04" db="EMBL/GenBank/DDBJ databases">
        <authorList>
            <person name="Vogel A."/>
        </authorList>
    </citation>
    <scope>NUCLEOTIDE SEQUENCE [LARGE SCALE GENOMIC DNA]</scope>
</reference>
<dbReference type="Proteomes" id="UP000595140">
    <property type="component" value="Unassembled WGS sequence"/>
</dbReference>
<organism evidence="1 2">
    <name type="scientific">Cuscuta campestris</name>
    <dbReference type="NCBI Taxonomy" id="132261"/>
    <lineage>
        <taxon>Eukaryota</taxon>
        <taxon>Viridiplantae</taxon>
        <taxon>Streptophyta</taxon>
        <taxon>Embryophyta</taxon>
        <taxon>Tracheophyta</taxon>
        <taxon>Spermatophyta</taxon>
        <taxon>Magnoliopsida</taxon>
        <taxon>eudicotyledons</taxon>
        <taxon>Gunneridae</taxon>
        <taxon>Pentapetalae</taxon>
        <taxon>asterids</taxon>
        <taxon>lamiids</taxon>
        <taxon>Solanales</taxon>
        <taxon>Convolvulaceae</taxon>
        <taxon>Cuscuteae</taxon>
        <taxon>Cuscuta</taxon>
        <taxon>Cuscuta subgen. Grammica</taxon>
        <taxon>Cuscuta sect. Cleistogrammica</taxon>
    </lineage>
</organism>
<gene>
    <name evidence="1" type="ORF">CCAM_LOCUS22577</name>
</gene>
<accession>A0A484LW97</accession>
<keyword evidence="2" id="KW-1185">Reference proteome</keyword>
<evidence type="ECO:0000313" key="1">
    <source>
        <dbReference type="EMBL" id="VFQ80801.1"/>
    </source>
</evidence>